<comment type="caution">
    <text evidence="6">The sequence shown here is derived from an EMBL/GenBank/DDBJ whole genome shotgun (WGS) entry which is preliminary data.</text>
</comment>
<evidence type="ECO:0000256" key="4">
    <source>
        <dbReference type="ARBA" id="ARBA00023163"/>
    </source>
</evidence>
<comment type="similarity">
    <text evidence="1">Belongs to the ner transcriptional regulatory family.</text>
</comment>
<dbReference type="Pfam" id="PF13693">
    <property type="entry name" value="HTH_35"/>
    <property type="match status" value="1"/>
</dbReference>
<proteinExistence type="inferred from homology"/>
<sequence length="80" mass="8975">MINAIESHKTTKNGRDWHRADIIAELKKRGTSLSKLSIEAGLSPRTLNNALDRSYPKAEKIIANAIGVKPSDIWKSRYTK</sequence>
<organism evidence="6 7">
    <name type="scientific">Mannheimia cairinae</name>
    <dbReference type="NCBI Taxonomy" id="3025936"/>
    <lineage>
        <taxon>Bacteria</taxon>
        <taxon>Pseudomonadati</taxon>
        <taxon>Pseudomonadota</taxon>
        <taxon>Gammaproteobacteria</taxon>
        <taxon>Pasteurellales</taxon>
        <taxon>Pasteurellaceae</taxon>
        <taxon>Mannheimia</taxon>
    </lineage>
</organism>
<dbReference type="InterPro" id="IPR010982">
    <property type="entry name" value="Lambda_DNA-bd_dom_sf"/>
</dbReference>
<gene>
    <name evidence="6" type="ORF">PTQ27_04455</name>
</gene>
<evidence type="ECO:0000256" key="3">
    <source>
        <dbReference type="ARBA" id="ARBA00023125"/>
    </source>
</evidence>
<keyword evidence="3" id="KW-0238">DNA-binding</keyword>
<dbReference type="RefSeq" id="WP_273747887.1">
    <property type="nucleotide sequence ID" value="NZ_JAQSJE010000003.1"/>
</dbReference>
<dbReference type="EMBL" id="JAQSJE010000003">
    <property type="protein sequence ID" value="MDD0823726.1"/>
    <property type="molecule type" value="Genomic_DNA"/>
</dbReference>
<dbReference type="Proteomes" id="UP001221909">
    <property type="component" value="Unassembled WGS sequence"/>
</dbReference>
<evidence type="ECO:0000256" key="2">
    <source>
        <dbReference type="ARBA" id="ARBA00023015"/>
    </source>
</evidence>
<name>A0ABT5MNG4_9PAST</name>
<feature type="domain" description="Ner winged helix-turn-helix DNA-binding" evidence="5">
    <location>
        <begin position="16"/>
        <end position="80"/>
    </location>
</feature>
<evidence type="ECO:0000256" key="1">
    <source>
        <dbReference type="ARBA" id="ARBA00006157"/>
    </source>
</evidence>
<keyword evidence="4" id="KW-0804">Transcription</keyword>
<dbReference type="InterPro" id="IPR038722">
    <property type="entry name" value="Ner_HTH_dom"/>
</dbReference>
<dbReference type="Gene3D" id="1.10.260.40">
    <property type="entry name" value="lambda repressor-like DNA-binding domains"/>
    <property type="match status" value="1"/>
</dbReference>
<accession>A0ABT5MNG4</accession>
<evidence type="ECO:0000259" key="5">
    <source>
        <dbReference type="Pfam" id="PF13693"/>
    </source>
</evidence>
<evidence type="ECO:0000313" key="6">
    <source>
        <dbReference type="EMBL" id="MDD0823726.1"/>
    </source>
</evidence>
<protein>
    <submittedName>
        <fullName evidence="6">Helix-turn-helix domain-containing protein</fullName>
    </submittedName>
</protein>
<dbReference type="SUPFAM" id="SSF47413">
    <property type="entry name" value="lambda repressor-like DNA-binding domains"/>
    <property type="match status" value="1"/>
</dbReference>
<keyword evidence="2" id="KW-0805">Transcription regulation</keyword>
<keyword evidence="7" id="KW-1185">Reference proteome</keyword>
<reference evidence="6 7" key="1">
    <citation type="submission" date="2023-02" db="EMBL/GenBank/DDBJ databases">
        <title>Mannheimia cairiniae sp. nov., a novel species of Mannheimia obtained from moscovy ducks (Cairina moschata) and reclassification of Mannheimia ovis as heterotypic synonym of Mannheimia pernigra.</title>
        <authorList>
            <person name="Christensen H."/>
        </authorList>
    </citation>
    <scope>NUCLEOTIDE SEQUENCE [LARGE SCALE GENOMIC DNA]</scope>
    <source>
        <strain evidence="6 7">AT1</strain>
    </source>
</reference>
<evidence type="ECO:0000313" key="7">
    <source>
        <dbReference type="Proteomes" id="UP001221909"/>
    </source>
</evidence>